<evidence type="ECO:0000313" key="2">
    <source>
        <dbReference type="Proteomes" id="UP000195087"/>
    </source>
</evidence>
<accession>A0A9X6JIR1</accession>
<protein>
    <submittedName>
        <fullName evidence="1">Uncharacterized protein</fullName>
    </submittedName>
</protein>
<dbReference type="Proteomes" id="UP000195087">
    <property type="component" value="Unassembled WGS sequence"/>
</dbReference>
<proteinExistence type="predicted"/>
<name>A0A9X6JIR1_BACUK</name>
<dbReference type="AlphaFoldDB" id="A0A9X6JIR1"/>
<comment type="caution">
    <text evidence="1">The sequence shown here is derived from an EMBL/GenBank/DDBJ whole genome shotgun (WGS) entry which is preliminary data.</text>
</comment>
<gene>
    <name evidence="1" type="ORF">BK769_33630</name>
</gene>
<organism evidence="1 2">
    <name type="scientific">Bacillus thuringiensis serovar kumamotoensis</name>
    <dbReference type="NCBI Taxonomy" id="132267"/>
    <lineage>
        <taxon>Bacteria</taxon>
        <taxon>Bacillati</taxon>
        <taxon>Bacillota</taxon>
        <taxon>Bacilli</taxon>
        <taxon>Bacillales</taxon>
        <taxon>Bacillaceae</taxon>
        <taxon>Bacillus</taxon>
        <taxon>Bacillus cereus group</taxon>
    </lineage>
</organism>
<dbReference type="EMBL" id="NFEH01000133">
    <property type="protein sequence ID" value="OTZ65646.1"/>
    <property type="molecule type" value="Genomic_DNA"/>
</dbReference>
<sequence length="86" mass="9220">MVRFHKSSQSKRAACAFHCPAPAARTVGHFTPSLEAKGASSEGVRVPSCSERAACAFHCPAPPPSPSCLRTFRTKKTKSVFCTKEP</sequence>
<reference evidence="1 2" key="1">
    <citation type="submission" date="2016-10" db="EMBL/GenBank/DDBJ databases">
        <title>Comparative genomics of Bacillus thuringiensis reveals a path to pathogens against multiple invertebrate hosts.</title>
        <authorList>
            <person name="Zheng J."/>
            <person name="Gao Q."/>
            <person name="Liu H."/>
            <person name="Peng D."/>
            <person name="Ruan L."/>
            <person name="Sun M."/>
        </authorList>
    </citation>
    <scope>NUCLEOTIDE SEQUENCE [LARGE SCALE GENOMIC DNA]</scope>
    <source>
        <strain evidence="1">BGSC 4W1</strain>
    </source>
</reference>
<evidence type="ECO:0000313" key="1">
    <source>
        <dbReference type="EMBL" id="OTZ65646.1"/>
    </source>
</evidence>